<protein>
    <submittedName>
        <fullName evidence="2">Uncharacterized protein</fullName>
    </submittedName>
</protein>
<evidence type="ECO:0000256" key="1">
    <source>
        <dbReference type="SAM" id="MobiDB-lite"/>
    </source>
</evidence>
<feature type="region of interest" description="Disordered" evidence="1">
    <location>
        <begin position="33"/>
        <end position="60"/>
    </location>
</feature>
<feature type="non-terminal residue" evidence="2">
    <location>
        <position position="60"/>
    </location>
</feature>
<dbReference type="EMBL" id="UINC01005683">
    <property type="protein sequence ID" value="SVA22898.1"/>
    <property type="molecule type" value="Genomic_DNA"/>
</dbReference>
<dbReference type="AlphaFoldDB" id="A0A381U5P3"/>
<organism evidence="2">
    <name type="scientific">marine metagenome</name>
    <dbReference type="NCBI Taxonomy" id="408172"/>
    <lineage>
        <taxon>unclassified sequences</taxon>
        <taxon>metagenomes</taxon>
        <taxon>ecological metagenomes</taxon>
    </lineage>
</organism>
<gene>
    <name evidence="2" type="ORF">METZ01_LOCUS75752</name>
</gene>
<sequence>MDILFSVDRFTTWSWLICCHPWYSNPFTDTAFRRNSGQTSPKPETSAPDEPEHDEVHELK</sequence>
<proteinExistence type="predicted"/>
<feature type="compositionally biased region" description="Polar residues" evidence="1">
    <location>
        <begin position="33"/>
        <end position="43"/>
    </location>
</feature>
<accession>A0A381U5P3</accession>
<evidence type="ECO:0000313" key="2">
    <source>
        <dbReference type="EMBL" id="SVA22898.1"/>
    </source>
</evidence>
<reference evidence="2" key="1">
    <citation type="submission" date="2018-05" db="EMBL/GenBank/DDBJ databases">
        <authorList>
            <person name="Lanie J.A."/>
            <person name="Ng W.-L."/>
            <person name="Kazmierczak K.M."/>
            <person name="Andrzejewski T.M."/>
            <person name="Davidsen T.M."/>
            <person name="Wayne K.J."/>
            <person name="Tettelin H."/>
            <person name="Glass J.I."/>
            <person name="Rusch D."/>
            <person name="Podicherti R."/>
            <person name="Tsui H.-C.T."/>
            <person name="Winkler M.E."/>
        </authorList>
    </citation>
    <scope>NUCLEOTIDE SEQUENCE</scope>
</reference>
<name>A0A381U5P3_9ZZZZ</name>